<name>A0A418WXC9_9BURK</name>
<dbReference type="EMBL" id="QYUN01000002">
    <property type="protein sequence ID" value="RJG04745.1"/>
    <property type="molecule type" value="Genomic_DNA"/>
</dbReference>
<evidence type="ECO:0000313" key="1">
    <source>
        <dbReference type="EMBL" id="RJG04745.1"/>
    </source>
</evidence>
<dbReference type="InterPro" id="IPR052552">
    <property type="entry name" value="YeaO-like"/>
</dbReference>
<evidence type="ECO:0000313" key="2">
    <source>
        <dbReference type="Proteomes" id="UP000285190"/>
    </source>
</evidence>
<gene>
    <name evidence="1" type="ORF">D3870_00770</name>
</gene>
<dbReference type="AlphaFoldDB" id="A0A418WXC9"/>
<keyword evidence="2" id="KW-1185">Reference proteome</keyword>
<proteinExistence type="predicted"/>
<reference evidence="1 2" key="1">
    <citation type="submission" date="2018-09" db="EMBL/GenBank/DDBJ databases">
        <authorList>
            <person name="Zhu H."/>
        </authorList>
    </citation>
    <scope>NUCLEOTIDE SEQUENCE [LARGE SCALE GENOMIC DNA]</scope>
    <source>
        <strain evidence="1 2">K2R10-39</strain>
    </source>
</reference>
<sequence>MHTRIPVGNIKLKRAYAPVEADDGIRVLVDRLWPRGISKEAAALDQWFKELAPSTELRKWFGHDPARWQEFCSRYAEELRQHGEQLDRLRNMARQSRITLIYAAHDEAHNDAVALRNVLLGIV</sequence>
<dbReference type="PANTHER" id="PTHR36849:SF1">
    <property type="entry name" value="CYTOPLASMIC PROTEIN"/>
    <property type="match status" value="1"/>
</dbReference>
<comment type="caution">
    <text evidence="1">The sequence shown here is derived from an EMBL/GenBank/DDBJ whole genome shotgun (WGS) entry which is preliminary data.</text>
</comment>
<dbReference type="Pfam" id="PF22752">
    <property type="entry name" value="DUF488-N3i"/>
    <property type="match status" value="1"/>
</dbReference>
<organism evidence="1 2">
    <name type="scientific">Noviherbaspirillum cavernae</name>
    <dbReference type="NCBI Taxonomy" id="2320862"/>
    <lineage>
        <taxon>Bacteria</taxon>
        <taxon>Pseudomonadati</taxon>
        <taxon>Pseudomonadota</taxon>
        <taxon>Betaproteobacteria</taxon>
        <taxon>Burkholderiales</taxon>
        <taxon>Oxalobacteraceae</taxon>
        <taxon>Noviherbaspirillum</taxon>
    </lineage>
</organism>
<dbReference type="RefSeq" id="WP_119735851.1">
    <property type="nucleotide sequence ID" value="NZ_QYUN01000002.1"/>
</dbReference>
<dbReference type="OrthoDB" id="9790745at2"/>
<dbReference type="Proteomes" id="UP000285190">
    <property type="component" value="Unassembled WGS sequence"/>
</dbReference>
<accession>A0A418WXC9</accession>
<protein>
    <submittedName>
        <fullName evidence="1">DUF488 domain-containing protein</fullName>
    </submittedName>
</protein>
<dbReference type="PANTHER" id="PTHR36849">
    <property type="entry name" value="CYTOPLASMIC PROTEIN-RELATED"/>
    <property type="match status" value="1"/>
</dbReference>